<dbReference type="InterPro" id="IPR011041">
    <property type="entry name" value="Quinoprot_gluc/sorb_DH_b-prop"/>
</dbReference>
<dbReference type="PANTHER" id="PTHR33546:SF1">
    <property type="entry name" value="LARGE, MULTIFUNCTIONAL SECRETED PROTEIN"/>
    <property type="match status" value="1"/>
</dbReference>
<dbReference type="EMBL" id="CP136051">
    <property type="protein sequence ID" value="WOK07035.1"/>
    <property type="molecule type" value="Genomic_DNA"/>
</dbReference>
<keyword evidence="3 4" id="KW-0408">Iron</keyword>
<name>A0ABZ0IPW6_9BACT</name>
<sequence length="1297" mass="145252">MNYSILKTRIQGLATPFCRSFAFVIVAFTVLEGCQTKTTEQKDTTVSTSDSTILKVVQDEQANTISIFRVGESEPLVTQNVKPDFRPYLHPIAAPDGQGELTEYSPGHHKHQTGLYWGFTRVNGRDYFHHPEGDYWRKVSAQVIEAEGKVVKWQTVYDLLDEQGNAVLTETQNWSMRETDGKFLLDLEWNGLGKTDVTIGEYDYGGLFLRMPWVEGIKGEVVNAARQKNEKAEGQRAYWVDAGMQVAGRDDLAHMAILDHKDNKGFPQTWRVDGQLGIGPARARMGDWTIAKGETETIKHEIVVYTGELNDVEMTETWQDYVGDHNMYSTAVLWGIAQEEGRNAKFLKPEEAVEAMTVKDGYDVNVWAAEPMMSQPMAFCWDDKGRLWIAENKDYESRGYGFSKAGNSRILILEDTDHDGVADSRKVFLEGIAFPSAIAVGFDGVFVGAPPNLLFVPDKNHDDKAEMDDIEVRLTGWGIRDRHETLNSFHWGPDGWLYGLQGFATPSKVKLAKGKGRVYKHNDPFPEDIFEGEGTDINGGVWRYHPTKDKFEVVSHGFSNPWGIDFDAKGQLFISACVIPHLWHVIPGGIYHRQGGQHFNPYVYNDIKTIADHRHRSAHGGLRIYQSDAFPAEQQGRLFMANIHEHAVLSDVLEPKGSGFVGHHGEEFLMANNAQWVGFSMELGPEGALYVLDWHDADICGKEVLNEETGRIFRIAPEQSLAENWDGRYSDLSKMTDAQLVALQTNKSSWHARRARLILQGRTAKSPLPKEVHDQLRKIFASNPNPYFRLNAMWALHVTRGFTEAQLIDALGDKDEYVRGWAVQLLSEDKAPVQAVEKFVAMAEKDKSAVVRLYLASALQRIQPEEKWAVAEALMSHAEDVEDHNLPKMIWFGTEPLVAENPDRALQLAAKSKIPMLAEYIARRVVDADATEKLIAAIGKKPETTLSMLEGMRNGLEGRTDLSAPTNWQKVYDNLQSSRDGKVKQLALEVAQFYGDTEAAKQYLATLKNKNTPIDQRLKALNSLADQQREELVREIPTLLNEEALRIDVIRAVAAFDDNSLGQLLIDKYASFNRQEKLEAVQTLASRPEYGWSLTQALKNEVIPKPDVPAYVARQLRRVVGSGFVEVWGPIDELGSDIAADYKKYTSLLTEKAIGGANVANGKMMFQRTCGACHKMYGEGGIIGPELTGSNRANLDYLLSNVLDPSGEIQDDYKMVVITTRDGRTYSGNVNAENERQLTLRVVGQDAVVINKSDIQSREESANSMMPPGLFKTLTDKEVIDLVGYLRTSQQIAPSAE</sequence>
<keyword evidence="2 4" id="KW-0479">Metal-binding</keyword>
<dbReference type="InterPro" id="IPR036909">
    <property type="entry name" value="Cyt_c-like_dom_sf"/>
</dbReference>
<organism evidence="6 7">
    <name type="scientific">Imperialibacter roseus</name>
    <dbReference type="NCBI Taxonomy" id="1324217"/>
    <lineage>
        <taxon>Bacteria</taxon>
        <taxon>Pseudomonadati</taxon>
        <taxon>Bacteroidota</taxon>
        <taxon>Cytophagia</taxon>
        <taxon>Cytophagales</taxon>
        <taxon>Flammeovirgaceae</taxon>
        <taxon>Imperialibacter</taxon>
    </lineage>
</organism>
<dbReference type="InterPro" id="IPR009056">
    <property type="entry name" value="Cyt_c-like_dom"/>
</dbReference>
<protein>
    <submittedName>
        <fullName evidence="6">DUF6807 family protein</fullName>
    </submittedName>
</protein>
<dbReference type="Pfam" id="PF23500">
    <property type="entry name" value="DUF7133"/>
    <property type="match status" value="1"/>
</dbReference>
<evidence type="ECO:0000256" key="3">
    <source>
        <dbReference type="ARBA" id="ARBA00023004"/>
    </source>
</evidence>
<reference evidence="6 7" key="1">
    <citation type="journal article" date="2023" name="Microbiol. Resour. Announc.">
        <title>Complete Genome Sequence of Imperialibacter roseus strain P4T.</title>
        <authorList>
            <person name="Tizabi D.R."/>
            <person name="Bachvaroff T."/>
            <person name="Hill R.T."/>
        </authorList>
    </citation>
    <scope>NUCLEOTIDE SEQUENCE [LARGE SCALE GENOMIC DNA]</scope>
    <source>
        <strain evidence="6 7">P4T</strain>
    </source>
</reference>
<evidence type="ECO:0000256" key="4">
    <source>
        <dbReference type="PROSITE-ProRule" id="PRU00433"/>
    </source>
</evidence>
<dbReference type="InterPro" id="IPR011042">
    <property type="entry name" value="6-blade_b-propeller_TolB-like"/>
</dbReference>
<dbReference type="InterPro" id="IPR013427">
    <property type="entry name" value="Haem-bd_dom_put"/>
</dbReference>
<dbReference type="Pfam" id="PF14100">
    <property type="entry name" value="DUF6807"/>
    <property type="match status" value="1"/>
</dbReference>
<keyword evidence="7" id="KW-1185">Reference proteome</keyword>
<gene>
    <name evidence="6" type="ORF">RT717_00170</name>
</gene>
<dbReference type="InterPro" id="IPR055557">
    <property type="entry name" value="DUF7133"/>
</dbReference>
<dbReference type="Gene3D" id="1.10.760.10">
    <property type="entry name" value="Cytochrome c-like domain"/>
    <property type="match status" value="1"/>
</dbReference>
<dbReference type="Gene3D" id="1.25.10.10">
    <property type="entry name" value="Leucine-rich Repeat Variant"/>
    <property type="match status" value="1"/>
</dbReference>
<accession>A0ABZ0IPW6</accession>
<evidence type="ECO:0000256" key="1">
    <source>
        <dbReference type="ARBA" id="ARBA00022617"/>
    </source>
</evidence>
<proteinExistence type="predicted"/>
<dbReference type="InterPro" id="IPR029475">
    <property type="entry name" value="DUF6807"/>
</dbReference>
<evidence type="ECO:0000313" key="6">
    <source>
        <dbReference type="EMBL" id="WOK07035.1"/>
    </source>
</evidence>
<feature type="domain" description="Cytochrome c" evidence="5">
    <location>
        <begin position="1157"/>
        <end position="1290"/>
    </location>
</feature>
<dbReference type="SUPFAM" id="SSF48371">
    <property type="entry name" value="ARM repeat"/>
    <property type="match status" value="1"/>
</dbReference>
<dbReference type="Pfam" id="PF00034">
    <property type="entry name" value="Cytochrom_C"/>
    <property type="match status" value="1"/>
</dbReference>
<evidence type="ECO:0000313" key="7">
    <source>
        <dbReference type="Proteomes" id="UP001302349"/>
    </source>
</evidence>
<dbReference type="Gene3D" id="2.120.10.30">
    <property type="entry name" value="TolB, C-terminal domain"/>
    <property type="match status" value="1"/>
</dbReference>
<dbReference type="PANTHER" id="PTHR33546">
    <property type="entry name" value="LARGE, MULTIFUNCTIONAL SECRETED PROTEIN-RELATED"/>
    <property type="match status" value="1"/>
</dbReference>
<dbReference type="InterPro" id="IPR013428">
    <property type="entry name" value="Membrane-bound_put_N"/>
</dbReference>
<dbReference type="InterPro" id="IPR011989">
    <property type="entry name" value="ARM-like"/>
</dbReference>
<dbReference type="Pfam" id="PF13646">
    <property type="entry name" value="HEAT_2"/>
    <property type="match status" value="1"/>
</dbReference>
<dbReference type="SUPFAM" id="SSF50952">
    <property type="entry name" value="Soluble quinoprotein glucose dehydrogenase"/>
    <property type="match status" value="1"/>
</dbReference>
<dbReference type="NCBIfam" id="TIGR02604">
    <property type="entry name" value="Piru_Ver_Nterm"/>
    <property type="match status" value="1"/>
</dbReference>
<dbReference type="SUPFAM" id="SSF46626">
    <property type="entry name" value="Cytochrome c"/>
    <property type="match status" value="1"/>
</dbReference>
<dbReference type="InterPro" id="IPR016024">
    <property type="entry name" value="ARM-type_fold"/>
</dbReference>
<evidence type="ECO:0000256" key="2">
    <source>
        <dbReference type="ARBA" id="ARBA00022723"/>
    </source>
</evidence>
<keyword evidence="1 4" id="KW-0349">Heme</keyword>
<dbReference type="NCBIfam" id="TIGR02603">
    <property type="entry name" value="CxxCH_TIGR02603"/>
    <property type="match status" value="1"/>
</dbReference>
<dbReference type="Proteomes" id="UP001302349">
    <property type="component" value="Chromosome"/>
</dbReference>
<evidence type="ECO:0000259" key="5">
    <source>
        <dbReference type="PROSITE" id="PS51007"/>
    </source>
</evidence>
<dbReference type="RefSeq" id="WP_317489724.1">
    <property type="nucleotide sequence ID" value="NZ_CP136051.1"/>
</dbReference>
<dbReference type="PROSITE" id="PS51007">
    <property type="entry name" value="CYTC"/>
    <property type="match status" value="1"/>
</dbReference>